<evidence type="ECO:0000256" key="6">
    <source>
        <dbReference type="PIRNR" id="PIRNR000139"/>
    </source>
</evidence>
<dbReference type="STRING" id="454171.CP488_00990"/>
<keyword evidence="2 6" id="KW-0479">Metal-binding</keyword>
<evidence type="ECO:0000313" key="9">
    <source>
        <dbReference type="Proteomes" id="UP000014227"/>
    </source>
</evidence>
<dbReference type="PIRSF" id="PIRSF000139">
    <property type="entry name" value="Glc_ox_4Fe-4S"/>
    <property type="match status" value="1"/>
</dbReference>
<dbReference type="Proteomes" id="UP000014227">
    <property type="component" value="Chromosome I"/>
</dbReference>
<keyword evidence="6" id="KW-0813">Transport</keyword>
<dbReference type="InterPro" id="IPR004017">
    <property type="entry name" value="Cys_rich_dom"/>
</dbReference>
<dbReference type="GO" id="GO:0019154">
    <property type="term" value="F:glycolate dehydrogenase activity"/>
    <property type="evidence" value="ECO:0007669"/>
    <property type="project" value="UniProtKB-EC"/>
</dbReference>
<evidence type="ECO:0000256" key="5">
    <source>
        <dbReference type="ARBA" id="ARBA00023014"/>
    </source>
</evidence>
<dbReference type="eggNOG" id="COG0247">
    <property type="taxonomic scope" value="Bacteria"/>
</dbReference>
<evidence type="ECO:0000259" key="7">
    <source>
        <dbReference type="PROSITE" id="PS51379"/>
    </source>
</evidence>
<dbReference type="PROSITE" id="PS00198">
    <property type="entry name" value="4FE4S_FER_1"/>
    <property type="match status" value="1"/>
</dbReference>
<keyword evidence="4 6" id="KW-0408">Iron</keyword>
<dbReference type="EC" id="1.1.99.14" evidence="6"/>
<keyword evidence="1 6" id="KW-0004">4Fe-4S</keyword>
<evidence type="ECO:0000256" key="2">
    <source>
        <dbReference type="ARBA" id="ARBA00022723"/>
    </source>
</evidence>
<organism evidence="8 9">
    <name type="scientific">Chthonomonas calidirosea (strain DSM 23976 / ICMP 18418 / T49)</name>
    <dbReference type="NCBI Taxonomy" id="1303518"/>
    <lineage>
        <taxon>Bacteria</taxon>
        <taxon>Bacillati</taxon>
        <taxon>Armatimonadota</taxon>
        <taxon>Chthonomonadia</taxon>
        <taxon>Chthonomonadales</taxon>
        <taxon>Chthonomonadaceae</taxon>
        <taxon>Chthonomonas</taxon>
    </lineage>
</organism>
<feature type="domain" description="4Fe-4S ferredoxin-type" evidence="7">
    <location>
        <begin position="2"/>
        <end position="31"/>
    </location>
</feature>
<dbReference type="InterPro" id="IPR017896">
    <property type="entry name" value="4Fe4S_Fe-S-bd"/>
</dbReference>
<keyword evidence="9" id="KW-1185">Reference proteome</keyword>
<dbReference type="FunCoup" id="S0ESA7">
    <property type="interactions" value="38"/>
</dbReference>
<dbReference type="KEGG" id="ccz:CCALI_00166"/>
<dbReference type="InterPro" id="IPR012257">
    <property type="entry name" value="Glc_ox_4Fe-4S"/>
</dbReference>
<dbReference type="SUPFAM" id="SSF54862">
    <property type="entry name" value="4Fe-4S ferredoxins"/>
    <property type="match status" value="1"/>
</dbReference>
<comment type="cofactor">
    <cofactor evidence="6">
        <name>[4Fe-4S] cluster</name>
        <dbReference type="ChEBI" id="CHEBI:49883"/>
    </cofactor>
    <text evidence="6">Binds 2 [4Fe-4S] clusters.</text>
</comment>
<reference evidence="9" key="1">
    <citation type="submission" date="2013-03" db="EMBL/GenBank/DDBJ databases">
        <title>Genome sequence of Chthonomonas calidirosea, the first sequenced genome from the Armatimonadetes phylum (formally candidate division OP10).</title>
        <authorList>
            <person name="Lee K.C.Y."/>
            <person name="Morgan X.C."/>
            <person name="Dunfield P.F."/>
            <person name="Tamas I."/>
            <person name="Houghton K.M."/>
            <person name="Vyssotski M."/>
            <person name="Ryan J.L.J."/>
            <person name="Lagutin K."/>
            <person name="McDonald I.R."/>
            <person name="Stott M.B."/>
        </authorList>
    </citation>
    <scope>NUCLEOTIDE SEQUENCE [LARGE SCALE GENOMIC DNA]</scope>
    <source>
        <strain evidence="9">DSM 23976 / ICMP 18418 / T49</strain>
    </source>
</reference>
<dbReference type="InParanoid" id="S0ESA7"/>
<dbReference type="Pfam" id="PF02754">
    <property type="entry name" value="CCG"/>
    <property type="match status" value="2"/>
</dbReference>
<dbReference type="Gene3D" id="1.10.1060.10">
    <property type="entry name" value="Alpha-helical ferredoxin"/>
    <property type="match status" value="1"/>
</dbReference>
<dbReference type="OrthoDB" id="9770306at2"/>
<dbReference type="InterPro" id="IPR009051">
    <property type="entry name" value="Helical_ferredxn"/>
</dbReference>
<dbReference type="InterPro" id="IPR017900">
    <property type="entry name" value="4Fe4S_Fe_S_CS"/>
</dbReference>
<evidence type="ECO:0000256" key="3">
    <source>
        <dbReference type="ARBA" id="ARBA00022737"/>
    </source>
</evidence>
<evidence type="ECO:0000256" key="4">
    <source>
        <dbReference type="ARBA" id="ARBA00023004"/>
    </source>
</evidence>
<gene>
    <name evidence="8" type="ORF">CCALI_00166</name>
</gene>
<dbReference type="AlphaFoldDB" id="S0ESA7"/>
<dbReference type="GO" id="GO:0051539">
    <property type="term" value="F:4 iron, 4 sulfur cluster binding"/>
    <property type="evidence" value="ECO:0007669"/>
    <property type="project" value="UniProtKB-UniRule"/>
</dbReference>
<evidence type="ECO:0000256" key="1">
    <source>
        <dbReference type="ARBA" id="ARBA00022485"/>
    </source>
</evidence>
<keyword evidence="5 6" id="KW-0411">Iron-sulfur</keyword>
<comment type="catalytic activity">
    <reaction evidence="6">
        <text>glycolate + A = glyoxylate + AH2</text>
        <dbReference type="Rhea" id="RHEA:21264"/>
        <dbReference type="ChEBI" id="CHEBI:13193"/>
        <dbReference type="ChEBI" id="CHEBI:17499"/>
        <dbReference type="ChEBI" id="CHEBI:29805"/>
        <dbReference type="ChEBI" id="CHEBI:36655"/>
        <dbReference type="EC" id="1.1.99.14"/>
    </reaction>
</comment>
<proteinExistence type="predicted"/>
<sequence length="416" mass="45557">MDRVEEKTLKCIRCGFCLDACPTFRLTGRETLSPRGRIYLVRSWHEGVIPLNEEVVEALDTCLGCRACETACPSGVEYGAILEMARAEIETQHQRPVLQGLARKQLVDLLANPRRLAFSLKAGRLLPSARRGKLPGFAARLLAGTAHTPVRLPQSHGEASPLPERSPALGEKRYTVGMLTGCVMQVLFANINAATVRVLQKNGCEVIAPSRLGCCGALHLHVGLLNEARRYARTFLDALSPFLEEIDAFVVNSAGCGSTLKEYAELLGDDPDYAEPARRFTSKVRDVSEWLMEIGLSAQPSPLSVTVTYHDACHLAHAQRIRSQPRALLQTIPELKLVELEEADTCCGSAGVYNITQPEMAKRLLDRKIENIRSTGASYVATGNPGCLAWIEQGVEDAHLSIKVCHPIELLDRALS</sequence>
<accession>S0ESA7</accession>
<comment type="catalytic activity">
    <reaction evidence="6">
        <text>(R)-lactate + A = pyruvate + AH2</text>
        <dbReference type="Rhea" id="RHEA:15089"/>
        <dbReference type="ChEBI" id="CHEBI:13193"/>
        <dbReference type="ChEBI" id="CHEBI:15361"/>
        <dbReference type="ChEBI" id="CHEBI:16004"/>
        <dbReference type="ChEBI" id="CHEBI:17499"/>
    </reaction>
</comment>
<dbReference type="PROSITE" id="PS51379">
    <property type="entry name" value="4FE4S_FER_2"/>
    <property type="match status" value="2"/>
</dbReference>
<dbReference type="PANTHER" id="PTHR32479">
    <property type="entry name" value="GLYCOLATE OXIDASE IRON-SULFUR SUBUNIT"/>
    <property type="match status" value="1"/>
</dbReference>
<keyword evidence="6" id="KW-0249">Electron transport</keyword>
<name>S0ESA7_CHTCT</name>
<dbReference type="EMBL" id="HF951689">
    <property type="protein sequence ID" value="CCW34004.1"/>
    <property type="molecule type" value="Genomic_DNA"/>
</dbReference>
<dbReference type="RefSeq" id="WP_016481568.1">
    <property type="nucleotide sequence ID" value="NC_021487.1"/>
</dbReference>
<protein>
    <recommendedName>
        <fullName evidence="6">Glycolate oxidase iron-sulfur subunit</fullName>
        <ecNumber evidence="6">1.1.99.14</ecNumber>
    </recommendedName>
</protein>
<evidence type="ECO:0000313" key="8">
    <source>
        <dbReference type="EMBL" id="CCW34004.1"/>
    </source>
</evidence>
<dbReference type="Pfam" id="PF13183">
    <property type="entry name" value="Fer4_8"/>
    <property type="match status" value="1"/>
</dbReference>
<dbReference type="PATRIC" id="fig|1303518.3.peg.168"/>
<dbReference type="PANTHER" id="PTHR32479:SF17">
    <property type="entry name" value="GLYCOLATE OXIDASE IRON-SULFUR SUBUNIT"/>
    <property type="match status" value="1"/>
</dbReference>
<comment type="function">
    <text evidence="6">Component of a complex that catalyzes the oxidation of glycolate to glyoxylate.</text>
</comment>
<dbReference type="HOGENOM" id="CLU_023081_0_1_0"/>
<feature type="domain" description="4Fe-4S ferredoxin-type" evidence="7">
    <location>
        <begin position="52"/>
        <end position="76"/>
    </location>
</feature>
<dbReference type="GO" id="GO:0046872">
    <property type="term" value="F:metal ion binding"/>
    <property type="evidence" value="ECO:0007669"/>
    <property type="project" value="UniProtKB-UniRule"/>
</dbReference>
<keyword evidence="3" id="KW-0677">Repeat</keyword>